<keyword evidence="3" id="KW-1185">Reference proteome</keyword>
<dbReference type="NCBIfam" id="TIGR00277">
    <property type="entry name" value="HDIG"/>
    <property type="match status" value="1"/>
</dbReference>
<dbReference type="InterPro" id="IPR003607">
    <property type="entry name" value="HD/PDEase_dom"/>
</dbReference>
<dbReference type="InterPro" id="IPR037522">
    <property type="entry name" value="HD_GYP_dom"/>
</dbReference>
<dbReference type="CDD" id="cd00077">
    <property type="entry name" value="HDc"/>
    <property type="match status" value="1"/>
</dbReference>
<evidence type="ECO:0000313" key="2">
    <source>
        <dbReference type="EMBL" id="MDT8902960.1"/>
    </source>
</evidence>
<dbReference type="PANTHER" id="PTHR45228:SF4">
    <property type="entry name" value="LIPOPROTEIN"/>
    <property type="match status" value="1"/>
</dbReference>
<organism evidence="2 3">
    <name type="scientific">Anaeroselena agilis</name>
    <dbReference type="NCBI Taxonomy" id="3063788"/>
    <lineage>
        <taxon>Bacteria</taxon>
        <taxon>Bacillati</taxon>
        <taxon>Bacillota</taxon>
        <taxon>Negativicutes</taxon>
        <taxon>Acetonemataceae</taxon>
        <taxon>Anaeroselena</taxon>
    </lineage>
</organism>
<dbReference type="InterPro" id="IPR052020">
    <property type="entry name" value="Cyclic_di-GMP/3'3'-cGAMP_PDE"/>
</dbReference>
<evidence type="ECO:0000259" key="1">
    <source>
        <dbReference type="PROSITE" id="PS51832"/>
    </source>
</evidence>
<name>A0ABU3P1R0_9FIRM</name>
<comment type="caution">
    <text evidence="2">The sequence shown here is derived from an EMBL/GenBank/DDBJ whole genome shotgun (WGS) entry which is preliminary data.</text>
</comment>
<dbReference type="SUPFAM" id="SSF109604">
    <property type="entry name" value="HD-domain/PDEase-like"/>
    <property type="match status" value="1"/>
</dbReference>
<dbReference type="PROSITE" id="PS51832">
    <property type="entry name" value="HD_GYP"/>
    <property type="match status" value="1"/>
</dbReference>
<protein>
    <submittedName>
        <fullName evidence="2">HD domain-containing phosphohydrolase</fullName>
    </submittedName>
</protein>
<accession>A0ABU3P1R0</accession>
<sequence>MEMRVDDAGAGMVLTQDVVDERGNLLLEKGITLTRTYIARLKRLGVENICIFDPYAESLKQATVVSPALRTELRECFSTLFRMKSWDILNFKPPAAHMHRIGSAVDSVIDDAAGQLDQIVNVQVREPSADETQHAVNVCLLAVVTGLYLKFERSILRDLAFGALFHDLGKSMLPAGDQDKAFLHTIYGRELLLRSNVSAAVTRIAAEHHEAFDGTGHPKGLAAKDVHPLSRLVCIVNHFDNAISENERSGESRQEIIDGMMAGGNRLFDMNLLRAFLNTAALFPVGSLVRLNTGRTGYVVTNRAHFPLRPVVRVIEDYGHTDIDLVLKPNVVITELIAG</sequence>
<dbReference type="EMBL" id="JAUOZS010000001">
    <property type="protein sequence ID" value="MDT8902960.1"/>
    <property type="molecule type" value="Genomic_DNA"/>
</dbReference>
<evidence type="ECO:0000313" key="3">
    <source>
        <dbReference type="Proteomes" id="UP001254848"/>
    </source>
</evidence>
<proteinExistence type="predicted"/>
<dbReference type="Gene3D" id="1.10.3210.10">
    <property type="entry name" value="Hypothetical protein af1432"/>
    <property type="match status" value="1"/>
</dbReference>
<dbReference type="PANTHER" id="PTHR45228">
    <property type="entry name" value="CYCLIC DI-GMP PHOSPHODIESTERASE TM_0186-RELATED"/>
    <property type="match status" value="1"/>
</dbReference>
<feature type="domain" description="HD-GYP" evidence="1">
    <location>
        <begin position="72"/>
        <end position="292"/>
    </location>
</feature>
<dbReference type="InterPro" id="IPR006675">
    <property type="entry name" value="HDIG_dom"/>
</dbReference>
<reference evidence="2 3" key="1">
    <citation type="submission" date="2023-07" db="EMBL/GenBank/DDBJ databases">
        <title>The novel representative of Negativicutes class, Anaeroselena agilis gen. nov. sp. nov.</title>
        <authorList>
            <person name="Prokofeva M.I."/>
            <person name="Elcheninov A.G."/>
            <person name="Klyukina A."/>
            <person name="Kublanov I.V."/>
            <person name="Frolov E.N."/>
            <person name="Podosokorskaya O.A."/>
        </authorList>
    </citation>
    <scope>NUCLEOTIDE SEQUENCE [LARGE SCALE GENOMIC DNA]</scope>
    <source>
        <strain evidence="2 3">4137-cl</strain>
    </source>
</reference>
<dbReference type="Pfam" id="PF13487">
    <property type="entry name" value="HD_5"/>
    <property type="match status" value="1"/>
</dbReference>
<dbReference type="Proteomes" id="UP001254848">
    <property type="component" value="Unassembled WGS sequence"/>
</dbReference>
<gene>
    <name evidence="2" type="ORF">Q4T40_17085</name>
</gene>
<dbReference type="RefSeq" id="WP_413781423.1">
    <property type="nucleotide sequence ID" value="NZ_JAUOZS010000001.1"/>
</dbReference>